<dbReference type="FunFam" id="1.20.1740.10:FF:000001">
    <property type="entry name" value="Amino acid permease"/>
    <property type="match status" value="1"/>
</dbReference>
<feature type="transmembrane region" description="Helical" evidence="9">
    <location>
        <begin position="42"/>
        <end position="63"/>
    </location>
</feature>
<feature type="transmembrane region" description="Helical" evidence="9">
    <location>
        <begin position="180"/>
        <end position="202"/>
    </location>
</feature>
<feature type="region of interest" description="Disordered" evidence="8">
    <location>
        <begin position="1"/>
        <end position="27"/>
    </location>
</feature>
<feature type="transmembrane region" description="Helical" evidence="9">
    <location>
        <begin position="389"/>
        <end position="412"/>
    </location>
</feature>
<feature type="transmembrane region" description="Helical" evidence="9">
    <location>
        <begin position="433"/>
        <end position="452"/>
    </location>
</feature>
<feature type="transmembrane region" description="Helical" evidence="9">
    <location>
        <begin position="264"/>
        <end position="285"/>
    </location>
</feature>
<evidence type="ECO:0000256" key="5">
    <source>
        <dbReference type="ARBA" id="ARBA00022970"/>
    </source>
</evidence>
<sequence>MSKELNPTPTIETATGVGGNTQTMTTPQHNVKLKRGMRQRHLSMIAIGGSIGTGLFVASGATINQAGPGGALLAYALIGIMVFFLMQSLGEMATYLPIAGSFGEYARRFVSPSFGFAMGWNYWYNWAITVAAELSASALVMKYWLPETPGWIWSGLFLTILFVINALSARAYGEGEFWFALIKVITVVVFLVVGIAMILGILGGQHASFENWTTGDAPFVNGGMGILAVFMIAGFSFQGTEMVGVAAGEAENPEHSVPKAINTVFWRILLFYILAIAVIAFLIPYTDSRLLNPDESIALSPFTLVFEKAGVLAAASVMNAVILTSVLSAGNSGLYASTRMLYSLALQHQAPRFFSYTTRRGVPMNALIATTIIGFFAFLSSLIGDGAAYTWLVNASGLAGFITWVGIAWSHYKFRKAFLAQGHRVEDLPFKASLYPLGPLIALFMCVFVIVGQNYEALLGRGDFLSLLSSYLGLPLFLGLWIGHKLVTRARPVAPHEADFTRPTDFQSAVLAGSVQDVKALKAARKASKQADK</sequence>
<accession>A0A7Y0U100</accession>
<dbReference type="AlphaFoldDB" id="A0A7Y0U100"/>
<dbReference type="GO" id="GO:0015171">
    <property type="term" value="F:amino acid transmembrane transporter activity"/>
    <property type="evidence" value="ECO:0007669"/>
    <property type="project" value="TreeGrafter"/>
</dbReference>
<evidence type="ECO:0000259" key="10">
    <source>
        <dbReference type="Pfam" id="PF00324"/>
    </source>
</evidence>
<evidence type="ECO:0000256" key="8">
    <source>
        <dbReference type="SAM" id="MobiDB-lite"/>
    </source>
</evidence>
<evidence type="ECO:0000256" key="6">
    <source>
        <dbReference type="ARBA" id="ARBA00022989"/>
    </source>
</evidence>
<proteinExistence type="inferred from homology"/>
<gene>
    <name evidence="11" type="ORF">HHJ78_04530</name>
</gene>
<keyword evidence="6 9" id="KW-1133">Transmembrane helix</keyword>
<dbReference type="Pfam" id="PF00324">
    <property type="entry name" value="AA_permease"/>
    <property type="match status" value="1"/>
</dbReference>
<feature type="transmembrane region" description="Helical" evidence="9">
    <location>
        <begin position="362"/>
        <end position="383"/>
    </location>
</feature>
<dbReference type="InterPro" id="IPR004840">
    <property type="entry name" value="Amino_acid_permease_CS"/>
</dbReference>
<dbReference type="PANTHER" id="PTHR43341:SF1">
    <property type="entry name" value="GENERAL AMINO-ACID PERMEASE GAP1"/>
    <property type="match status" value="1"/>
</dbReference>
<feature type="compositionally biased region" description="Polar residues" evidence="8">
    <location>
        <begin position="1"/>
        <end position="13"/>
    </location>
</feature>
<evidence type="ECO:0000256" key="3">
    <source>
        <dbReference type="ARBA" id="ARBA00022448"/>
    </source>
</evidence>
<evidence type="ECO:0000256" key="1">
    <source>
        <dbReference type="ARBA" id="ARBA00004141"/>
    </source>
</evidence>
<feature type="transmembrane region" description="Helical" evidence="9">
    <location>
        <begin position="69"/>
        <end position="86"/>
    </location>
</feature>
<dbReference type="InterPro" id="IPR050524">
    <property type="entry name" value="APC_YAT"/>
</dbReference>
<keyword evidence="5" id="KW-0029">Amino-acid transport</keyword>
<comment type="similarity">
    <text evidence="2">Belongs to the amino acid-polyamine-organocation (APC) superfamily. Amino acid transporter (AAT) (TC 2.A.3.1) family.</text>
</comment>
<evidence type="ECO:0000313" key="12">
    <source>
        <dbReference type="Proteomes" id="UP000578252"/>
    </source>
</evidence>
<dbReference type="GO" id="GO:0016020">
    <property type="term" value="C:membrane"/>
    <property type="evidence" value="ECO:0007669"/>
    <property type="project" value="UniProtKB-SubCell"/>
</dbReference>
<feature type="transmembrane region" description="Helical" evidence="9">
    <location>
        <begin position="151"/>
        <end position="168"/>
    </location>
</feature>
<organism evidence="11 12">
    <name type="scientific">Mobiluncus mulieris</name>
    <dbReference type="NCBI Taxonomy" id="2052"/>
    <lineage>
        <taxon>Bacteria</taxon>
        <taxon>Bacillati</taxon>
        <taxon>Actinomycetota</taxon>
        <taxon>Actinomycetes</taxon>
        <taxon>Actinomycetales</taxon>
        <taxon>Actinomycetaceae</taxon>
        <taxon>Mobiluncus</taxon>
    </lineage>
</organism>
<feature type="domain" description="Amino acid permease/ SLC12A" evidence="10">
    <location>
        <begin position="41"/>
        <end position="490"/>
    </location>
</feature>
<keyword evidence="4 9" id="KW-0812">Transmembrane</keyword>
<protein>
    <submittedName>
        <fullName evidence="11">Amino acid permease</fullName>
    </submittedName>
</protein>
<dbReference type="Gene3D" id="1.20.1740.10">
    <property type="entry name" value="Amino acid/polyamine transporter I"/>
    <property type="match status" value="1"/>
</dbReference>
<evidence type="ECO:0000256" key="4">
    <source>
        <dbReference type="ARBA" id="ARBA00022692"/>
    </source>
</evidence>
<keyword evidence="7 9" id="KW-0472">Membrane</keyword>
<feature type="transmembrane region" description="Helical" evidence="9">
    <location>
        <begin position="222"/>
        <end position="243"/>
    </location>
</feature>
<dbReference type="PROSITE" id="PS00218">
    <property type="entry name" value="AMINO_ACID_PERMEASE_1"/>
    <property type="match status" value="1"/>
</dbReference>
<evidence type="ECO:0000256" key="2">
    <source>
        <dbReference type="ARBA" id="ARBA00008583"/>
    </source>
</evidence>
<comment type="caution">
    <text evidence="11">The sequence shown here is derived from an EMBL/GenBank/DDBJ whole genome shotgun (WGS) entry which is preliminary data.</text>
</comment>
<dbReference type="InterPro" id="IPR004841">
    <property type="entry name" value="AA-permease/SLC12A_dom"/>
</dbReference>
<dbReference type="Proteomes" id="UP000578252">
    <property type="component" value="Unassembled WGS sequence"/>
</dbReference>
<reference evidence="11 12" key="1">
    <citation type="submission" date="2020-04" db="EMBL/GenBank/DDBJ databases">
        <title>Antimicrobial susceptibility and clonality of vaginal-derived multi-drug resistant Mobiluncus isolates in China.</title>
        <authorList>
            <person name="Zhang X."/>
        </authorList>
    </citation>
    <scope>NUCLEOTIDE SEQUENCE [LARGE SCALE GENOMIC DNA]</scope>
    <source>
        <strain evidence="11 12">13</strain>
    </source>
</reference>
<dbReference type="EMBL" id="JABCUR010000003">
    <property type="protein sequence ID" value="NMW64812.1"/>
    <property type="molecule type" value="Genomic_DNA"/>
</dbReference>
<dbReference type="PIRSF" id="PIRSF006060">
    <property type="entry name" value="AA_transporter"/>
    <property type="match status" value="1"/>
</dbReference>
<feature type="transmembrane region" description="Helical" evidence="9">
    <location>
        <begin position="309"/>
        <end position="330"/>
    </location>
</feature>
<keyword evidence="3" id="KW-0813">Transport</keyword>
<dbReference type="PANTHER" id="PTHR43341">
    <property type="entry name" value="AMINO ACID PERMEASE"/>
    <property type="match status" value="1"/>
</dbReference>
<name>A0A7Y0U100_9ACTO</name>
<evidence type="ECO:0000256" key="9">
    <source>
        <dbReference type="SAM" id="Phobius"/>
    </source>
</evidence>
<comment type="subcellular location">
    <subcellularLocation>
        <location evidence="1">Membrane</location>
        <topology evidence="1">Multi-pass membrane protein</topology>
    </subcellularLocation>
</comment>
<evidence type="ECO:0000313" key="11">
    <source>
        <dbReference type="EMBL" id="NMW64812.1"/>
    </source>
</evidence>
<dbReference type="RefSeq" id="WP_283241643.1">
    <property type="nucleotide sequence ID" value="NZ_JABCUQ010000023.1"/>
</dbReference>
<evidence type="ECO:0000256" key="7">
    <source>
        <dbReference type="ARBA" id="ARBA00023136"/>
    </source>
</evidence>
<feature type="transmembrane region" description="Helical" evidence="9">
    <location>
        <begin position="464"/>
        <end position="482"/>
    </location>
</feature>